<feature type="transmembrane region" description="Helical" evidence="6">
    <location>
        <begin position="281"/>
        <end position="299"/>
    </location>
</feature>
<evidence type="ECO:0000256" key="3">
    <source>
        <dbReference type="ARBA" id="ARBA00022692"/>
    </source>
</evidence>
<dbReference type="Pfam" id="PF00753">
    <property type="entry name" value="Lactamase_B"/>
    <property type="match status" value="1"/>
</dbReference>
<sequence>MPSHPLQVALITVVGIVLFVTLQRKTRPFVLLTNVKPILTGLTIGGCVGILWAASLGQRYLYWQQLEGEIQQDVTIEGRIAGISNNTRSSRLILEQVRIGGKAWPSELKAVIYYYEPDKHFIVSQQISAKVRLKPARAVANPAGFDTQKWYVSQQIVRTGYVIGQQVALVRPSLTLRSQLQQTLSALQVTGDKWLQALMFGDRRGFTDEDWTLLKATGTAHLFAISGLHLALAGGVMLICVQCVSVLCRASRFRFTSLLPVQWACMLLGSTAYAYCANWQVSVTRAYVVLCVWICLWSWSRRLGHSNVLLLTATICLVIQPEAVYGMALYLSLGAVAIIMLIHWRWRSCFRAEVPWWRKLLIMQGLMSVGLIPMTLVMFQSVSWVAPVFNLLLIPLMSLAIVPACLVGLLLLLCCDADSVLLRTYLNLVGSCLDRILQFMKWGALRIEDGVGTALLSGSQSVLLAITVVILGVLMLPFIGKHRLMLVILFVCLYPKFLPGFAKKPELIHYFDVGQGSASMVTRYGRAVIIDTGASFSDTGSYAESVLLPFIQQHGLTVDLLIISHGDNDHAGGLEVLKRTFPELTMLSPDNGCESGMQWMWQGLQFETFWPLANSDITDSDNNRSCVVKVSGQYHSALFPGDIEASAEQTLITQLNRQTELGLLNADVLLAPHHGSATSSTEAFINAVSPRYAIFSQGWLNRWGFPNPQVVDRYQRRNVTTINTSKTGYLRVDMGKSLTIQQYRQIGPWYHHAF</sequence>
<keyword evidence="2" id="KW-1003">Cell membrane</keyword>
<dbReference type="Pfam" id="PF13567">
    <property type="entry name" value="DUF4131"/>
    <property type="match status" value="1"/>
</dbReference>
<feature type="transmembrane region" description="Helical" evidence="6">
    <location>
        <begin position="365"/>
        <end position="386"/>
    </location>
</feature>
<dbReference type="InterPro" id="IPR052159">
    <property type="entry name" value="Competence_DNA_uptake"/>
</dbReference>
<dbReference type="SUPFAM" id="SSF56281">
    <property type="entry name" value="Metallo-hydrolase/oxidoreductase"/>
    <property type="match status" value="1"/>
</dbReference>
<dbReference type="NCBIfam" id="TIGR00361">
    <property type="entry name" value="ComEC_Rec2"/>
    <property type="match status" value="1"/>
</dbReference>
<keyword evidence="5 6" id="KW-0472">Membrane</keyword>
<dbReference type="SMART" id="SM00849">
    <property type="entry name" value="Lactamase_B"/>
    <property type="match status" value="1"/>
</dbReference>
<dbReference type="InterPro" id="IPR001279">
    <property type="entry name" value="Metallo-B-lactamas"/>
</dbReference>
<dbReference type="InterPro" id="IPR004477">
    <property type="entry name" value="ComEC_N"/>
</dbReference>
<dbReference type="GO" id="GO:0030420">
    <property type="term" value="P:establishment of competence for transformation"/>
    <property type="evidence" value="ECO:0007669"/>
    <property type="project" value="InterPro"/>
</dbReference>
<dbReference type="Pfam" id="PF03772">
    <property type="entry name" value="Competence"/>
    <property type="match status" value="1"/>
</dbReference>
<organism evidence="8 9">
    <name type="scientific">Marisediminitalea aggregata</name>
    <dbReference type="NCBI Taxonomy" id="634436"/>
    <lineage>
        <taxon>Bacteria</taxon>
        <taxon>Pseudomonadati</taxon>
        <taxon>Pseudomonadota</taxon>
        <taxon>Gammaproteobacteria</taxon>
        <taxon>Alteromonadales</taxon>
        <taxon>Alteromonadaceae</taxon>
        <taxon>Marisediminitalea</taxon>
    </lineage>
</organism>
<evidence type="ECO:0000256" key="4">
    <source>
        <dbReference type="ARBA" id="ARBA00022989"/>
    </source>
</evidence>
<keyword evidence="9" id="KW-1185">Reference proteome</keyword>
<dbReference type="Gene3D" id="3.60.15.10">
    <property type="entry name" value="Ribonuclease Z/Hydroxyacylglutathione hydrolase-like"/>
    <property type="match status" value="2"/>
</dbReference>
<dbReference type="Proteomes" id="UP000184520">
    <property type="component" value="Unassembled WGS sequence"/>
</dbReference>
<feature type="transmembrane region" description="Helical" evidence="6">
    <location>
        <begin position="392"/>
        <end position="413"/>
    </location>
</feature>
<keyword evidence="4 6" id="KW-1133">Transmembrane helix</keyword>
<name>A0A1M5IYI9_9ALTE</name>
<dbReference type="RefSeq" id="WP_084526367.1">
    <property type="nucleotide sequence ID" value="NZ_FQWD01000003.1"/>
</dbReference>
<evidence type="ECO:0000259" key="7">
    <source>
        <dbReference type="SMART" id="SM00849"/>
    </source>
</evidence>
<dbReference type="STRING" id="634436.SAMN05216361_1854"/>
<feature type="transmembrane region" description="Helical" evidence="6">
    <location>
        <begin position="222"/>
        <end position="248"/>
    </location>
</feature>
<dbReference type="InterPro" id="IPR025405">
    <property type="entry name" value="DUF4131"/>
</dbReference>
<feature type="transmembrane region" description="Helical" evidence="6">
    <location>
        <begin position="460"/>
        <end position="479"/>
    </location>
</feature>
<evidence type="ECO:0000256" key="1">
    <source>
        <dbReference type="ARBA" id="ARBA00004651"/>
    </source>
</evidence>
<dbReference type="InterPro" id="IPR036866">
    <property type="entry name" value="RibonucZ/Hydroxyglut_hydro"/>
</dbReference>
<accession>A0A1M5IYI9</accession>
<comment type="subcellular location">
    <subcellularLocation>
        <location evidence="1">Cell membrane</location>
        <topology evidence="1">Multi-pass membrane protein</topology>
    </subcellularLocation>
</comment>
<feature type="transmembrane region" description="Helical" evidence="6">
    <location>
        <begin position="306"/>
        <end position="321"/>
    </location>
</feature>
<dbReference type="GO" id="GO:0005886">
    <property type="term" value="C:plasma membrane"/>
    <property type="evidence" value="ECO:0007669"/>
    <property type="project" value="UniProtKB-SubCell"/>
</dbReference>
<reference evidence="9" key="1">
    <citation type="submission" date="2016-11" db="EMBL/GenBank/DDBJ databases">
        <authorList>
            <person name="Varghese N."/>
            <person name="Submissions S."/>
        </authorList>
    </citation>
    <scope>NUCLEOTIDE SEQUENCE [LARGE SCALE GENOMIC DNA]</scope>
    <source>
        <strain evidence="9">CGMCC 1.8995</strain>
    </source>
</reference>
<dbReference type="EMBL" id="FQWD01000003">
    <property type="protein sequence ID" value="SHG33109.1"/>
    <property type="molecule type" value="Genomic_DNA"/>
</dbReference>
<feature type="transmembrane region" description="Helical" evidence="6">
    <location>
        <begin position="255"/>
        <end position="275"/>
    </location>
</feature>
<feature type="domain" description="Metallo-beta-lactamase" evidence="7">
    <location>
        <begin position="515"/>
        <end position="674"/>
    </location>
</feature>
<gene>
    <name evidence="8" type="ORF">SAMN05216361_1854</name>
</gene>
<dbReference type="InterPro" id="IPR004797">
    <property type="entry name" value="Competence_ComEC/Rec2"/>
</dbReference>
<evidence type="ECO:0000256" key="2">
    <source>
        <dbReference type="ARBA" id="ARBA00022475"/>
    </source>
</evidence>
<evidence type="ECO:0000313" key="8">
    <source>
        <dbReference type="EMBL" id="SHG33109.1"/>
    </source>
</evidence>
<dbReference type="NCBIfam" id="TIGR00360">
    <property type="entry name" value="ComEC_N-term"/>
    <property type="match status" value="1"/>
</dbReference>
<feature type="transmembrane region" description="Helical" evidence="6">
    <location>
        <begin position="327"/>
        <end position="344"/>
    </location>
</feature>
<evidence type="ECO:0000313" key="9">
    <source>
        <dbReference type="Proteomes" id="UP000184520"/>
    </source>
</evidence>
<dbReference type="CDD" id="cd07731">
    <property type="entry name" value="ComA-like_MBL-fold"/>
    <property type="match status" value="1"/>
</dbReference>
<dbReference type="PANTHER" id="PTHR30619">
    <property type="entry name" value="DNA INTERNALIZATION/COMPETENCE PROTEIN COMEC/REC2"/>
    <property type="match status" value="1"/>
</dbReference>
<evidence type="ECO:0000256" key="5">
    <source>
        <dbReference type="ARBA" id="ARBA00023136"/>
    </source>
</evidence>
<dbReference type="OrthoDB" id="9761531at2"/>
<feature type="transmembrane region" description="Helical" evidence="6">
    <location>
        <begin position="6"/>
        <end position="22"/>
    </location>
</feature>
<evidence type="ECO:0000256" key="6">
    <source>
        <dbReference type="SAM" id="Phobius"/>
    </source>
</evidence>
<keyword evidence="3 6" id="KW-0812">Transmembrane</keyword>
<dbReference type="AlphaFoldDB" id="A0A1M5IYI9"/>
<protein>
    <submittedName>
        <fullName evidence="8">Competence protein ComEC</fullName>
    </submittedName>
</protein>
<feature type="transmembrane region" description="Helical" evidence="6">
    <location>
        <begin position="29"/>
        <end position="54"/>
    </location>
</feature>
<proteinExistence type="predicted"/>
<dbReference type="InterPro" id="IPR035681">
    <property type="entry name" value="ComA-like_MBL"/>
</dbReference>
<dbReference type="PANTHER" id="PTHR30619:SF1">
    <property type="entry name" value="RECOMBINATION PROTEIN 2"/>
    <property type="match status" value="1"/>
</dbReference>